<evidence type="ECO:0000313" key="2">
    <source>
        <dbReference type="Proteomes" id="UP001234202"/>
    </source>
</evidence>
<reference evidence="1" key="1">
    <citation type="submission" date="2023-04" db="EMBL/GenBank/DDBJ databases">
        <title>Draft Genome sequencing of Naganishia species isolated from polar environments using Oxford Nanopore Technology.</title>
        <authorList>
            <person name="Leo P."/>
            <person name="Venkateswaran K."/>
        </authorList>
    </citation>
    <scope>NUCLEOTIDE SEQUENCE</scope>
    <source>
        <strain evidence="1">DBVPG 5303</strain>
    </source>
</reference>
<accession>A0ACC2XCU8</accession>
<sequence>MTSLTGLSDQLPDLDEMLADWSSRDPWFGSPFVSSSRYLFSEFGGTPCTPRRTLPPTLECLSDYSGSRYLLPPPLTYDELIAETQQLIGESIFSDQTILEDPTKPVTIGDDRVIRLYQDVSRWLASIEETERLDLLRALDTIVKGMTERPRYANDDTEDEEDATPYIREAAGCALFEHATGEPYQSRDLRMALAAAASVPQPAVPNKDVRERLQEAVALVEDNFGESNVSFLPNRVKFSIIASAKRYQQMFEHVCRSVS</sequence>
<name>A0ACC2XCU8_9TREE</name>
<dbReference type="EMBL" id="JASBWV010000017">
    <property type="protein sequence ID" value="KAJ9121415.1"/>
    <property type="molecule type" value="Genomic_DNA"/>
</dbReference>
<comment type="caution">
    <text evidence="1">The sequence shown here is derived from an EMBL/GenBank/DDBJ whole genome shotgun (WGS) entry which is preliminary data.</text>
</comment>
<organism evidence="1 2">
    <name type="scientific">Naganishia onofrii</name>
    <dbReference type="NCBI Taxonomy" id="1851511"/>
    <lineage>
        <taxon>Eukaryota</taxon>
        <taxon>Fungi</taxon>
        <taxon>Dikarya</taxon>
        <taxon>Basidiomycota</taxon>
        <taxon>Agaricomycotina</taxon>
        <taxon>Tremellomycetes</taxon>
        <taxon>Filobasidiales</taxon>
        <taxon>Filobasidiaceae</taxon>
        <taxon>Naganishia</taxon>
    </lineage>
</organism>
<protein>
    <submittedName>
        <fullName evidence="1">Uncharacterized protein</fullName>
    </submittedName>
</protein>
<keyword evidence="2" id="KW-1185">Reference proteome</keyword>
<proteinExistence type="predicted"/>
<evidence type="ECO:0000313" key="1">
    <source>
        <dbReference type="EMBL" id="KAJ9121415.1"/>
    </source>
</evidence>
<gene>
    <name evidence="1" type="ORF">QFC24_004753</name>
</gene>
<dbReference type="Proteomes" id="UP001234202">
    <property type="component" value="Unassembled WGS sequence"/>
</dbReference>